<dbReference type="EMBL" id="BPLQ01013070">
    <property type="protein sequence ID" value="GIY69632.1"/>
    <property type="molecule type" value="Genomic_DNA"/>
</dbReference>
<protein>
    <submittedName>
        <fullName evidence="1">Uncharacterized protein</fullName>
    </submittedName>
</protein>
<organism evidence="1 2">
    <name type="scientific">Caerostris darwini</name>
    <dbReference type="NCBI Taxonomy" id="1538125"/>
    <lineage>
        <taxon>Eukaryota</taxon>
        <taxon>Metazoa</taxon>
        <taxon>Ecdysozoa</taxon>
        <taxon>Arthropoda</taxon>
        <taxon>Chelicerata</taxon>
        <taxon>Arachnida</taxon>
        <taxon>Araneae</taxon>
        <taxon>Araneomorphae</taxon>
        <taxon>Entelegynae</taxon>
        <taxon>Araneoidea</taxon>
        <taxon>Araneidae</taxon>
        <taxon>Caerostris</taxon>
    </lineage>
</organism>
<feature type="non-terminal residue" evidence="1">
    <location>
        <position position="1"/>
    </location>
</feature>
<evidence type="ECO:0000313" key="1">
    <source>
        <dbReference type="EMBL" id="GIY69632.1"/>
    </source>
</evidence>
<gene>
    <name evidence="1" type="ORF">CDAR_240041</name>
</gene>
<comment type="caution">
    <text evidence="1">The sequence shown here is derived from an EMBL/GenBank/DDBJ whole genome shotgun (WGS) entry which is preliminary data.</text>
</comment>
<dbReference type="AlphaFoldDB" id="A0AAV4VH43"/>
<keyword evidence="2" id="KW-1185">Reference proteome</keyword>
<evidence type="ECO:0000313" key="2">
    <source>
        <dbReference type="Proteomes" id="UP001054837"/>
    </source>
</evidence>
<dbReference type="Proteomes" id="UP001054837">
    <property type="component" value="Unassembled WGS sequence"/>
</dbReference>
<reference evidence="1 2" key="1">
    <citation type="submission" date="2021-06" db="EMBL/GenBank/DDBJ databases">
        <title>Caerostris darwini draft genome.</title>
        <authorList>
            <person name="Kono N."/>
            <person name="Arakawa K."/>
        </authorList>
    </citation>
    <scope>NUCLEOTIDE SEQUENCE [LARGE SCALE GENOMIC DNA]</scope>
</reference>
<sequence length="70" mass="8071">LSIGTDDGTLDIRTLSMGLMMEHQTMKHHGTLETSDREHQTDGTLDIRPLSIRLMRTWTQTVKHQTDDEH</sequence>
<accession>A0AAV4VH43</accession>
<name>A0AAV4VH43_9ARAC</name>
<proteinExistence type="predicted"/>